<dbReference type="HOGENOM" id="CLU_703468_0_0_6"/>
<dbReference type="AlphaFoldDB" id="B2VEG6"/>
<organism evidence="1 2">
    <name type="scientific">Erwinia tasmaniensis (strain DSM 17950 / CFBP 7177 / CIP 109463 / NCPPB 4357 / Et1/99)</name>
    <dbReference type="NCBI Taxonomy" id="465817"/>
    <lineage>
        <taxon>Bacteria</taxon>
        <taxon>Pseudomonadati</taxon>
        <taxon>Pseudomonadota</taxon>
        <taxon>Gammaproteobacteria</taxon>
        <taxon>Enterobacterales</taxon>
        <taxon>Erwiniaceae</taxon>
        <taxon>Erwinia</taxon>
    </lineage>
</organism>
<keyword evidence="2" id="KW-1185">Reference proteome</keyword>
<protein>
    <submittedName>
        <fullName evidence="1">Uncharacterized protein</fullName>
    </submittedName>
</protein>
<sequence>MWRASSVFSLLSTLQKGNLYMTHVNATVFPTISLPNLDHDVPRHLKQNQINITEDIFKFLDENSYPDAENRPELSSPIQKKTSANNININNVRSPTKSRVNTRDIDSLELIAKSRGDDFSLEIAKLSTEVIKPPRSSQAPLPRSSSFKNMFGDLGMLSVSNLVVHMTNIERTVFNVLSSESIRRMVTTAVNAGQHVIAAAKQNFSGAIVSGIVGSGVQVASGATMCKAIKKEHNSIEGNLKAANVKNAAAQENQVSITKNLQQQHKDGKTPDDEMVMKMARSHTKLHEEAANHQIDHQKIVNKTYQIRAKTDLVNQVNHAGQQTVVAGFAVNAAAETNQAEVLKSGQQVHHEISDNHKQKAKSAEDTQAAINQFVDAWIANNNSAVSSIAGR</sequence>
<reference evidence="1 2" key="1">
    <citation type="journal article" date="2008" name="Environ. Microbiol.">
        <title>The genome of Erwinia tasmaniensis strain Et1/99, a non-pathogenic bacterium in the genus Erwinia.</title>
        <authorList>
            <person name="Kube M."/>
            <person name="Migdoll A.M."/>
            <person name="Mueller I."/>
            <person name="Kuhl H."/>
            <person name="Beck A."/>
            <person name="Reinhardt R."/>
            <person name="Geider K."/>
        </authorList>
    </citation>
    <scope>NUCLEOTIDE SEQUENCE [LARGE SCALE GENOMIC DNA]</scope>
    <source>
        <strain evidence="2">DSM 17950 / CFBP 7177 / CIP 109463 / NCPPB 4357 / Et1/99</strain>
    </source>
</reference>
<dbReference type="STRING" id="465817.ETA_18950"/>
<dbReference type="eggNOG" id="ENOG5031M3Y">
    <property type="taxonomic scope" value="Bacteria"/>
</dbReference>
<dbReference type="Proteomes" id="UP000001726">
    <property type="component" value="Chromosome"/>
</dbReference>
<gene>
    <name evidence="1" type="ordered locus">ETA_18950</name>
</gene>
<dbReference type="KEGG" id="eta:ETA_18950"/>
<dbReference type="EMBL" id="CU468135">
    <property type="protein sequence ID" value="CAO96941.1"/>
    <property type="molecule type" value="Genomic_DNA"/>
</dbReference>
<evidence type="ECO:0000313" key="2">
    <source>
        <dbReference type="Proteomes" id="UP000001726"/>
    </source>
</evidence>
<evidence type="ECO:0000313" key="1">
    <source>
        <dbReference type="EMBL" id="CAO96941.1"/>
    </source>
</evidence>
<proteinExistence type="predicted"/>
<accession>B2VEG6</accession>
<name>B2VEG6_ERWT9</name>